<organism evidence="2 3">
    <name type="scientific">Phialocephala subalpina</name>
    <dbReference type="NCBI Taxonomy" id="576137"/>
    <lineage>
        <taxon>Eukaryota</taxon>
        <taxon>Fungi</taxon>
        <taxon>Dikarya</taxon>
        <taxon>Ascomycota</taxon>
        <taxon>Pezizomycotina</taxon>
        <taxon>Leotiomycetes</taxon>
        <taxon>Helotiales</taxon>
        <taxon>Mollisiaceae</taxon>
        <taxon>Phialocephala</taxon>
        <taxon>Phialocephala fortinii species complex</taxon>
    </lineage>
</organism>
<evidence type="ECO:0000313" key="2">
    <source>
        <dbReference type="EMBL" id="CZR52079.1"/>
    </source>
</evidence>
<feature type="compositionally biased region" description="Polar residues" evidence="1">
    <location>
        <begin position="33"/>
        <end position="47"/>
    </location>
</feature>
<accession>A0A1L7WH25</accession>
<feature type="region of interest" description="Disordered" evidence="1">
    <location>
        <begin position="26"/>
        <end position="72"/>
    </location>
</feature>
<proteinExistence type="predicted"/>
<name>A0A1L7WH25_9HELO</name>
<dbReference type="EMBL" id="FJOG01000002">
    <property type="protein sequence ID" value="CZR52079.1"/>
    <property type="molecule type" value="Genomic_DNA"/>
</dbReference>
<dbReference type="AlphaFoldDB" id="A0A1L7WH25"/>
<gene>
    <name evidence="2" type="ORF">PAC_01956</name>
</gene>
<keyword evidence="3" id="KW-1185">Reference proteome</keyword>
<dbReference type="Proteomes" id="UP000184330">
    <property type="component" value="Unassembled WGS sequence"/>
</dbReference>
<sequence>MTLRLPPQSPIKIGSPYCVHATMENMPFDRPNSDQSLNYGTAVNPTSGGPRDRQASAGAEQVEQPSSEQPLPLLRLSGWDSEKQYDKHNPVCIHYDFQWKISQREKIRARHVFSDTEPDLVLAPSDFWKVKFRPRLDNYLKDEDKFPEDKYSCAETIIEVSVEKSRRRGLTKRCPKLEINWQQVDEHLEGLSDLFSIGRKITLSIEFVYKEVASDSAKAKGKKKKKSATEAQRLQRAAEAGLWTRVYEQYRCRAKHCKQGPHCWPDERGIHQKLLPAQLEEIVGHIKATMNEGETEEDIDVRIEIPPHIIKNILENNRKRKADGSIDHRQCKAHASSYNRCCDTAEMPTVEKPGDVEGDRQAMLEDYCNWGLAQVESERWRQALQIANQVAINQFLELNTILQHPKVVVDLMVKNKVAPGIALQFVSNIKKFQRERGKS</sequence>
<evidence type="ECO:0000256" key="1">
    <source>
        <dbReference type="SAM" id="MobiDB-lite"/>
    </source>
</evidence>
<dbReference type="OrthoDB" id="4364447at2759"/>
<protein>
    <submittedName>
        <fullName evidence="2">Uncharacterized protein</fullName>
    </submittedName>
</protein>
<evidence type="ECO:0000313" key="3">
    <source>
        <dbReference type="Proteomes" id="UP000184330"/>
    </source>
</evidence>
<reference evidence="2 3" key="1">
    <citation type="submission" date="2016-03" db="EMBL/GenBank/DDBJ databases">
        <authorList>
            <person name="Ploux O."/>
        </authorList>
    </citation>
    <scope>NUCLEOTIDE SEQUENCE [LARGE SCALE GENOMIC DNA]</scope>
    <source>
        <strain evidence="2 3">UAMH 11012</strain>
    </source>
</reference>